<feature type="transmembrane region" description="Helical" evidence="2">
    <location>
        <begin position="87"/>
        <end position="106"/>
    </location>
</feature>
<feature type="domain" description="PAS" evidence="3">
    <location>
        <begin position="563"/>
        <end position="631"/>
    </location>
</feature>
<sequence>MLIDPNEDILDNVEIKKLKPLKSQWERQKLRILKLLGKIFKSNSTNHYLIRSQIIVEAMLNTIVAFQMNALAWYPDMKISRWDHYSSFWWFISYFNINNFCAISSITDYCSYGTFSIFGYCSGMLLITFLLDFTKIRIPALFIWTLKILISCLATVLYIPSILELTMIFKYSAFSYDKIDEFSSNIDASSINFGPSGAILSVLFIIFLILVSVFWELFTADVRHTFCDKNLTARSHSSVDLKLLAFRTILSLSHVLFGKLKIAKYQVIFMICSLLVYLQFLVKLPYYNRIENCIKFCKIFSVTLSFLAVLLATVADDAGIAFMLNFFMQPVMAMINVLIVNKRTNIINSHKITFKSQFLFEQSIRRFLCDANLENKLQVIDYFIACLSHKKFIKDKLLVIWEVNYCSYSIKDERLARIKLTKANSAIFTLEGCIQEWKTQKNIDKRDKSSVDAHYIRYLEDLNSARQMDSEICFELIDLWSEFSDKIPEYKKIHFLTMKSSYLLANLKGFYEKLILKYKHIELYDLYITFLENVLGETDQNNAIYRLKSGISRHLSFSTAYDSKFGSHEENSGIMLVSANEDSFGIITYANEKASQQLKCTLSDLIGSHLYNYIPNPYAYNHDEIVKEYIANYKTEEIAHKGWFFLQNSLGYLIECGLLIKLTAFHNNAYFLVALIPRVTNRQFALVSEEGIIHSSTELFSYYIGTSQPNVKNSYISEIIPRLDITSMKLFEPIMIQQNGKKFAVVHTINVLGATRIHKIIIVHDENEIKLWKNGQEIDQIEYFEKTPIDEDEELRIDQNSLLKPTDSSQNVRFQKTINYKLAENDKSDEKEAECLRLLEESMRDSPHILENNDEKSASNVQGSSMTSSSASIANKSIDILSAKLKLFQRILLICTLAIIGTNIAVLVYIYQVTIHSSSLNVFSHMGNLMFDLVYEADLSRSIDAAKKSGIYNITRDTGYLKENIAELIYLREYILTDYDQWSYCPSSSMVVEDLIPVWIFEPKPHIEKFNFYDEVGLFIKHGESLVRMVENNLTYSNVDTKFFNLNSFGYTFEFTLNAMQGLVDCEVARVRDIEVEITSWIFFGLGLLAIFVGVLIAYVVYMTKKYDQFWNFIKRVLHKSYLDLKATYIERLSKIHGIDYVSDTSQDHHRNKKHSQRIQSRIYIKYIWRLSIFLIIASCYYFILNFKLYDQCETFLVDRPKLLLNLVSKQTLLSRMSVFARDTIALTTLRWIPTSYGVSNSTAELKKSNLQFKNLNSQIRDKKFLRLMTENMKKKIFENWDTNNKYLKHGTYLASNIMHIDSLFISTLPLGLSSITQFGYYIGNETAVQNSLAIDYDIIDQDTKDIIKNQLTTLIFVTAAFSSALILLFIFFYLPFIYAEKNSLANLKVLISIIPSSRVDIKCENNSS</sequence>
<feature type="transmembrane region" description="Helical" evidence="2">
    <location>
        <begin position="54"/>
        <end position="75"/>
    </location>
</feature>
<dbReference type="SMART" id="SM00091">
    <property type="entry name" value="PAS"/>
    <property type="match status" value="1"/>
</dbReference>
<keyword evidence="2" id="KW-0472">Membrane</keyword>
<keyword evidence="5" id="KW-1185">Reference proteome</keyword>
<gene>
    <name evidence="4" type="ORF">BSTOLATCC_MIC31594</name>
</gene>
<dbReference type="CDD" id="cd00130">
    <property type="entry name" value="PAS"/>
    <property type="match status" value="1"/>
</dbReference>
<evidence type="ECO:0000256" key="2">
    <source>
        <dbReference type="SAM" id="Phobius"/>
    </source>
</evidence>
<comment type="caution">
    <text evidence="4">The sequence shown here is derived from an EMBL/GenBank/DDBJ whole genome shotgun (WGS) entry which is preliminary data.</text>
</comment>
<feature type="transmembrane region" description="Helical" evidence="2">
    <location>
        <begin position="198"/>
        <end position="218"/>
    </location>
</feature>
<evidence type="ECO:0000256" key="1">
    <source>
        <dbReference type="SAM" id="MobiDB-lite"/>
    </source>
</evidence>
<feature type="transmembrane region" description="Helical" evidence="2">
    <location>
        <begin position="296"/>
        <end position="314"/>
    </location>
</feature>
<evidence type="ECO:0000313" key="4">
    <source>
        <dbReference type="EMBL" id="CAG9322461.1"/>
    </source>
</evidence>
<dbReference type="Gene3D" id="3.30.450.20">
    <property type="entry name" value="PAS domain"/>
    <property type="match status" value="1"/>
</dbReference>
<feature type="transmembrane region" description="Helical" evidence="2">
    <location>
        <begin position="1081"/>
        <end position="1102"/>
    </location>
</feature>
<feature type="transmembrane region" description="Helical" evidence="2">
    <location>
        <begin position="138"/>
        <end position="159"/>
    </location>
</feature>
<feature type="transmembrane region" description="Helical" evidence="2">
    <location>
        <begin position="1167"/>
        <end position="1185"/>
    </location>
</feature>
<dbReference type="InterPro" id="IPR000014">
    <property type="entry name" value="PAS"/>
</dbReference>
<reference evidence="4" key="1">
    <citation type="submission" date="2021-09" db="EMBL/GenBank/DDBJ databases">
        <authorList>
            <consortium name="AG Swart"/>
            <person name="Singh M."/>
            <person name="Singh A."/>
            <person name="Seah K."/>
            <person name="Emmerich C."/>
        </authorList>
    </citation>
    <scope>NUCLEOTIDE SEQUENCE</scope>
    <source>
        <strain evidence="4">ATCC30299</strain>
    </source>
</reference>
<feature type="transmembrane region" description="Helical" evidence="2">
    <location>
        <begin position="263"/>
        <end position="284"/>
    </location>
</feature>
<name>A0AAU9J692_9CILI</name>
<dbReference type="PANTHER" id="PTHR31600:SF2">
    <property type="entry name" value="GAMETE ENRICHED GENE 10 PROTEIN-RELATED"/>
    <property type="match status" value="1"/>
</dbReference>
<protein>
    <recommendedName>
        <fullName evidence="3">PAS domain-containing protein</fullName>
    </recommendedName>
</protein>
<dbReference type="Proteomes" id="UP001162131">
    <property type="component" value="Unassembled WGS sequence"/>
</dbReference>
<feature type="transmembrane region" description="Helical" evidence="2">
    <location>
        <begin position="891"/>
        <end position="911"/>
    </location>
</feature>
<accession>A0AAU9J692</accession>
<dbReference type="EMBL" id="CAJZBQ010000032">
    <property type="protein sequence ID" value="CAG9322461.1"/>
    <property type="molecule type" value="Genomic_DNA"/>
</dbReference>
<keyword evidence="2" id="KW-1133">Transmembrane helix</keyword>
<feature type="transmembrane region" description="Helical" evidence="2">
    <location>
        <begin position="1355"/>
        <end position="1379"/>
    </location>
</feature>
<keyword evidence="2" id="KW-0812">Transmembrane</keyword>
<organism evidence="4 5">
    <name type="scientific">Blepharisma stoltei</name>
    <dbReference type="NCBI Taxonomy" id="1481888"/>
    <lineage>
        <taxon>Eukaryota</taxon>
        <taxon>Sar</taxon>
        <taxon>Alveolata</taxon>
        <taxon>Ciliophora</taxon>
        <taxon>Postciliodesmatophora</taxon>
        <taxon>Heterotrichea</taxon>
        <taxon>Heterotrichida</taxon>
        <taxon>Blepharismidae</taxon>
        <taxon>Blepharisma</taxon>
    </lineage>
</organism>
<feature type="transmembrane region" description="Helical" evidence="2">
    <location>
        <begin position="112"/>
        <end position="131"/>
    </location>
</feature>
<feature type="region of interest" description="Disordered" evidence="1">
    <location>
        <begin position="847"/>
        <end position="867"/>
    </location>
</feature>
<evidence type="ECO:0000259" key="3">
    <source>
        <dbReference type="SMART" id="SM00091"/>
    </source>
</evidence>
<feature type="transmembrane region" description="Helical" evidence="2">
    <location>
        <begin position="320"/>
        <end position="341"/>
    </location>
</feature>
<dbReference type="InterPro" id="IPR052994">
    <property type="entry name" value="Tiny_macrocysts_regulators"/>
</dbReference>
<evidence type="ECO:0000313" key="5">
    <source>
        <dbReference type="Proteomes" id="UP001162131"/>
    </source>
</evidence>
<proteinExistence type="predicted"/>
<dbReference type="PANTHER" id="PTHR31600">
    <property type="entry name" value="TINY MACROCYSTS PROTEIN B-RELATED"/>
    <property type="match status" value="1"/>
</dbReference>
<feature type="compositionally biased region" description="Basic and acidic residues" evidence="1">
    <location>
        <begin position="847"/>
        <end position="857"/>
    </location>
</feature>